<proteinExistence type="predicted"/>
<name>A0ACC2N6H1_9HYME</name>
<protein>
    <submittedName>
        <fullName evidence="1">Uncharacterized protein</fullName>
    </submittedName>
</protein>
<evidence type="ECO:0000313" key="2">
    <source>
        <dbReference type="Proteomes" id="UP001239111"/>
    </source>
</evidence>
<comment type="caution">
    <text evidence="1">The sequence shown here is derived from an EMBL/GenBank/DDBJ whole genome shotgun (WGS) entry which is preliminary data.</text>
</comment>
<keyword evidence="2" id="KW-1185">Reference proteome</keyword>
<dbReference type="EMBL" id="CM056744">
    <property type="protein sequence ID" value="KAJ8666652.1"/>
    <property type="molecule type" value="Genomic_DNA"/>
</dbReference>
<sequence>MGTSKSARKKSTILKEKELEHCWTLLEKDSVAFTPLMLVTKAAYALENKYIQLKEMHDDIYDEASGKEQRGEHDLIDIDSDEETGYCYGAGPSGTLTSEDLKHKSLAESNKVGVIREFEDSSVLNGPKISGKMTGFFLMMMKARDFLKVYSRSTIGNYSYTSPAVHETIIQSSGNEALTPQEVSSGATVASEYLIIFHSWPCKMILETEVEAAKIKKISRLKGRIKIVDQTHNDVNKKGLDEAPRNKRQRFPPKKYSDYVPG</sequence>
<organism evidence="1 2">
    <name type="scientific">Eretmocerus hayati</name>
    <dbReference type="NCBI Taxonomy" id="131215"/>
    <lineage>
        <taxon>Eukaryota</taxon>
        <taxon>Metazoa</taxon>
        <taxon>Ecdysozoa</taxon>
        <taxon>Arthropoda</taxon>
        <taxon>Hexapoda</taxon>
        <taxon>Insecta</taxon>
        <taxon>Pterygota</taxon>
        <taxon>Neoptera</taxon>
        <taxon>Endopterygota</taxon>
        <taxon>Hymenoptera</taxon>
        <taxon>Apocrita</taxon>
        <taxon>Proctotrupomorpha</taxon>
        <taxon>Chalcidoidea</taxon>
        <taxon>Aphelinidae</taxon>
        <taxon>Aphelininae</taxon>
        <taxon>Eretmocerus</taxon>
    </lineage>
</organism>
<evidence type="ECO:0000313" key="1">
    <source>
        <dbReference type="EMBL" id="KAJ8666652.1"/>
    </source>
</evidence>
<accession>A0ACC2N6H1</accession>
<dbReference type="Proteomes" id="UP001239111">
    <property type="component" value="Chromosome 4"/>
</dbReference>
<reference evidence="1" key="1">
    <citation type="submission" date="2023-04" db="EMBL/GenBank/DDBJ databases">
        <title>A chromosome-level genome assembly of the parasitoid wasp Eretmocerus hayati.</title>
        <authorList>
            <person name="Zhong Y."/>
            <person name="Liu S."/>
            <person name="Liu Y."/>
        </authorList>
    </citation>
    <scope>NUCLEOTIDE SEQUENCE</scope>
    <source>
        <strain evidence="1">ZJU_SS_LIU_2023</strain>
    </source>
</reference>
<gene>
    <name evidence="1" type="ORF">QAD02_008314</name>
</gene>